<gene>
    <name evidence="1" type="ORF">CUN67_22895</name>
</gene>
<geneLocation type="plasmid" evidence="2">
    <name>pne1a</name>
</geneLocation>
<accession>A0A6B9G7S6</accession>
<dbReference type="Proteomes" id="UP000502005">
    <property type="component" value="Plasmid pNE1A"/>
</dbReference>
<name>A0A6B9G7S6_PANCY</name>
<evidence type="ECO:0000313" key="1">
    <source>
        <dbReference type="EMBL" id="QGY31833.1"/>
    </source>
</evidence>
<keyword evidence="1" id="KW-0614">Plasmid</keyword>
<proteinExistence type="predicted"/>
<reference evidence="1 2" key="1">
    <citation type="submission" date="2017-11" db="EMBL/GenBank/DDBJ databases">
        <title>Genome sequence of Pantoea cypripedii NE1.</title>
        <authorList>
            <person name="Nascimento F.X."/>
        </authorList>
    </citation>
    <scope>NUCLEOTIDE SEQUENCE [LARGE SCALE GENOMIC DNA]</scope>
    <source>
        <strain evidence="1 2">NE1</strain>
        <plasmid evidence="2">pne1a</plasmid>
    </source>
</reference>
<evidence type="ECO:0000313" key="2">
    <source>
        <dbReference type="Proteomes" id="UP000502005"/>
    </source>
</evidence>
<dbReference type="EMBL" id="CP024769">
    <property type="protein sequence ID" value="QGY31833.1"/>
    <property type="molecule type" value="Genomic_DNA"/>
</dbReference>
<dbReference type="AlphaFoldDB" id="A0A6B9G7S6"/>
<sequence length="192" mass="22095">MSQRIEIRKLGEKFQALFDRRPPVFSVAETVDAEAGRKNLEKHVEFYAEKNELQEELQKYLTMAGVEYSLKIVGKEFIVANSIENVLTCTLRNMGGVHRFRGFSQQGDEKNTTIERPRIMLENPRGVLLSDRSYAQGDSSEVLREITTIWGRIELRIDEDSLKNCSSVYKPELKGILDIIKNRSVQPMDTRL</sequence>
<organism evidence="1 2">
    <name type="scientific">Pantoea cypripedii</name>
    <name type="common">Pectobacterium cypripedii</name>
    <name type="synonym">Erwinia cypripedii</name>
    <dbReference type="NCBI Taxonomy" id="55209"/>
    <lineage>
        <taxon>Bacteria</taxon>
        <taxon>Pseudomonadati</taxon>
        <taxon>Pseudomonadota</taxon>
        <taxon>Gammaproteobacteria</taxon>
        <taxon>Enterobacterales</taxon>
        <taxon>Erwiniaceae</taxon>
        <taxon>Pantoea</taxon>
    </lineage>
</organism>
<protein>
    <submittedName>
        <fullName evidence="1">Uncharacterized protein</fullName>
    </submittedName>
</protein>